<accession>A0A974D265</accession>
<gene>
    <name evidence="1" type="ORF">XELAEV_18021745mg</name>
</gene>
<name>A0A974D265_XENLA</name>
<evidence type="ECO:0000313" key="2">
    <source>
        <dbReference type="Proteomes" id="UP000694892"/>
    </source>
</evidence>
<reference evidence="2" key="1">
    <citation type="journal article" date="2016" name="Nature">
        <title>Genome evolution in the allotetraploid frog Xenopus laevis.</title>
        <authorList>
            <person name="Session A.M."/>
            <person name="Uno Y."/>
            <person name="Kwon T."/>
            <person name="Chapman J.A."/>
            <person name="Toyoda A."/>
            <person name="Takahashi S."/>
            <person name="Fukui A."/>
            <person name="Hikosaka A."/>
            <person name="Suzuki A."/>
            <person name="Kondo M."/>
            <person name="van Heeringen S.J."/>
            <person name="Quigley I."/>
            <person name="Heinz S."/>
            <person name="Ogino H."/>
            <person name="Ochi H."/>
            <person name="Hellsten U."/>
            <person name="Lyons J.B."/>
            <person name="Simakov O."/>
            <person name="Putnam N."/>
            <person name="Stites J."/>
            <person name="Kuroki Y."/>
            <person name="Tanaka T."/>
            <person name="Michiue T."/>
            <person name="Watanabe M."/>
            <person name="Bogdanovic O."/>
            <person name="Lister R."/>
            <person name="Georgiou G."/>
            <person name="Paranjpe S.S."/>
            <person name="van Kruijsbergen I."/>
            <person name="Shu S."/>
            <person name="Carlson J."/>
            <person name="Kinoshita T."/>
            <person name="Ohta Y."/>
            <person name="Mawaribuchi S."/>
            <person name="Jenkins J."/>
            <person name="Grimwood J."/>
            <person name="Schmutz J."/>
            <person name="Mitros T."/>
            <person name="Mozaffari S.V."/>
            <person name="Suzuki Y."/>
            <person name="Haramoto Y."/>
            <person name="Yamamoto T.S."/>
            <person name="Takagi C."/>
            <person name="Heald R."/>
            <person name="Miller K."/>
            <person name="Haudenschild C."/>
            <person name="Kitzman J."/>
            <person name="Nakayama T."/>
            <person name="Izutsu Y."/>
            <person name="Robert J."/>
            <person name="Fortriede J."/>
            <person name="Burns K."/>
            <person name="Lotay V."/>
            <person name="Karimi K."/>
            <person name="Yasuoka Y."/>
            <person name="Dichmann D.S."/>
            <person name="Flajnik M.F."/>
            <person name="Houston D.W."/>
            <person name="Shendure J."/>
            <person name="DuPasquier L."/>
            <person name="Vize P.D."/>
            <person name="Zorn A.M."/>
            <person name="Ito M."/>
            <person name="Marcotte E.M."/>
            <person name="Wallingford J.B."/>
            <person name="Ito Y."/>
            <person name="Asashima M."/>
            <person name="Ueno N."/>
            <person name="Matsuda Y."/>
            <person name="Veenstra G.J."/>
            <person name="Fujiyama A."/>
            <person name="Harland R.M."/>
            <person name="Taira M."/>
            <person name="Rokhsar D.S."/>
        </authorList>
    </citation>
    <scope>NUCLEOTIDE SEQUENCE [LARGE SCALE GENOMIC DNA]</scope>
    <source>
        <strain evidence="2">J</strain>
    </source>
</reference>
<dbReference type="EMBL" id="CM004472">
    <property type="protein sequence ID" value="OCT83602.1"/>
    <property type="molecule type" value="Genomic_DNA"/>
</dbReference>
<organism evidence="1 2">
    <name type="scientific">Xenopus laevis</name>
    <name type="common">African clawed frog</name>
    <dbReference type="NCBI Taxonomy" id="8355"/>
    <lineage>
        <taxon>Eukaryota</taxon>
        <taxon>Metazoa</taxon>
        <taxon>Chordata</taxon>
        <taxon>Craniata</taxon>
        <taxon>Vertebrata</taxon>
        <taxon>Euteleostomi</taxon>
        <taxon>Amphibia</taxon>
        <taxon>Batrachia</taxon>
        <taxon>Anura</taxon>
        <taxon>Pipoidea</taxon>
        <taxon>Pipidae</taxon>
        <taxon>Xenopodinae</taxon>
        <taxon>Xenopus</taxon>
        <taxon>Xenopus</taxon>
    </lineage>
</organism>
<proteinExistence type="predicted"/>
<dbReference type="Proteomes" id="UP000694892">
    <property type="component" value="Chromosome 4L"/>
</dbReference>
<dbReference type="AlphaFoldDB" id="A0A974D265"/>
<protein>
    <submittedName>
        <fullName evidence="1">Uncharacterized protein</fullName>
    </submittedName>
</protein>
<evidence type="ECO:0000313" key="1">
    <source>
        <dbReference type="EMBL" id="OCT83602.1"/>
    </source>
</evidence>
<sequence>MRISALSMIYSSGYGSASILNTDISTHNIYNKYREALQAHSCSQLFSSYKFYVLFMKAHISFICKSAFAQYRLHLSHLNAGEE</sequence>